<keyword evidence="2" id="KW-1185">Reference proteome</keyword>
<accession>A0ABV0P3U5</accession>
<sequence>MLSPTAQPYIFCVLIANLTMQHRLVKTPVYAQAVLLSFHPSFTLAAMQRGGQQRRHGVLTLVSRPRPQFHATISRHALPEGTQSWAAAVIAGAGVSSPQTVPPVCRENRMWDSS</sequence>
<comment type="caution">
    <text evidence="1">The sequence shown here is derived from an EMBL/GenBank/DDBJ whole genome shotgun (WGS) entry which is preliminary data.</text>
</comment>
<proteinExistence type="predicted"/>
<evidence type="ECO:0000313" key="1">
    <source>
        <dbReference type="EMBL" id="MEQ2178385.1"/>
    </source>
</evidence>
<organism evidence="1 2">
    <name type="scientific">Goodea atripinnis</name>
    <dbReference type="NCBI Taxonomy" id="208336"/>
    <lineage>
        <taxon>Eukaryota</taxon>
        <taxon>Metazoa</taxon>
        <taxon>Chordata</taxon>
        <taxon>Craniata</taxon>
        <taxon>Vertebrata</taxon>
        <taxon>Euteleostomi</taxon>
        <taxon>Actinopterygii</taxon>
        <taxon>Neopterygii</taxon>
        <taxon>Teleostei</taxon>
        <taxon>Neoteleostei</taxon>
        <taxon>Acanthomorphata</taxon>
        <taxon>Ovalentaria</taxon>
        <taxon>Atherinomorphae</taxon>
        <taxon>Cyprinodontiformes</taxon>
        <taxon>Goodeidae</taxon>
        <taxon>Goodea</taxon>
    </lineage>
</organism>
<reference evidence="1 2" key="1">
    <citation type="submission" date="2021-06" db="EMBL/GenBank/DDBJ databases">
        <authorList>
            <person name="Palmer J.M."/>
        </authorList>
    </citation>
    <scope>NUCLEOTIDE SEQUENCE [LARGE SCALE GENOMIC DNA]</scope>
    <source>
        <strain evidence="1 2">GA_2019</strain>
        <tissue evidence="1">Muscle</tissue>
    </source>
</reference>
<evidence type="ECO:0000313" key="2">
    <source>
        <dbReference type="Proteomes" id="UP001476798"/>
    </source>
</evidence>
<dbReference type="Proteomes" id="UP001476798">
    <property type="component" value="Unassembled WGS sequence"/>
</dbReference>
<gene>
    <name evidence="1" type="ORF">GOODEAATRI_013464</name>
</gene>
<dbReference type="EMBL" id="JAHRIO010060877">
    <property type="protein sequence ID" value="MEQ2178385.1"/>
    <property type="molecule type" value="Genomic_DNA"/>
</dbReference>
<evidence type="ECO:0008006" key="3">
    <source>
        <dbReference type="Google" id="ProtNLM"/>
    </source>
</evidence>
<protein>
    <recommendedName>
        <fullName evidence="3">Secreted protein</fullName>
    </recommendedName>
</protein>
<name>A0ABV0P3U5_9TELE</name>